<dbReference type="AlphaFoldDB" id="A0AAD5NY56"/>
<feature type="domain" description="Retrotransposon Copia-like N-terminal" evidence="1">
    <location>
        <begin position="40"/>
        <end position="76"/>
    </location>
</feature>
<name>A0AAD5NY56_ACENE</name>
<dbReference type="Pfam" id="PF14244">
    <property type="entry name" value="Retrotran_gag_3"/>
    <property type="match status" value="1"/>
</dbReference>
<reference evidence="2" key="1">
    <citation type="journal article" date="2022" name="Plant J.">
        <title>Strategies of tolerance reflected in two North American maple genomes.</title>
        <authorList>
            <person name="McEvoy S.L."/>
            <person name="Sezen U.U."/>
            <person name="Trouern-Trend A."/>
            <person name="McMahon S.M."/>
            <person name="Schaberg P.G."/>
            <person name="Yang J."/>
            <person name="Wegrzyn J.L."/>
            <person name="Swenson N.G."/>
        </authorList>
    </citation>
    <scope>NUCLEOTIDE SEQUENCE</scope>
    <source>
        <strain evidence="2">91603</strain>
    </source>
</reference>
<reference evidence="2" key="2">
    <citation type="submission" date="2023-02" db="EMBL/GenBank/DDBJ databases">
        <authorList>
            <person name="Swenson N.G."/>
            <person name="Wegrzyn J.L."/>
            <person name="Mcevoy S.L."/>
        </authorList>
    </citation>
    <scope>NUCLEOTIDE SEQUENCE</scope>
    <source>
        <strain evidence="2">91603</strain>
        <tissue evidence="2">Leaf</tissue>
    </source>
</reference>
<dbReference type="InterPro" id="IPR029472">
    <property type="entry name" value="Copia-like_N"/>
</dbReference>
<organism evidence="2 3">
    <name type="scientific">Acer negundo</name>
    <name type="common">Box elder</name>
    <dbReference type="NCBI Taxonomy" id="4023"/>
    <lineage>
        <taxon>Eukaryota</taxon>
        <taxon>Viridiplantae</taxon>
        <taxon>Streptophyta</taxon>
        <taxon>Embryophyta</taxon>
        <taxon>Tracheophyta</taxon>
        <taxon>Spermatophyta</taxon>
        <taxon>Magnoliopsida</taxon>
        <taxon>eudicotyledons</taxon>
        <taxon>Gunneridae</taxon>
        <taxon>Pentapetalae</taxon>
        <taxon>rosids</taxon>
        <taxon>malvids</taxon>
        <taxon>Sapindales</taxon>
        <taxon>Sapindaceae</taxon>
        <taxon>Hippocastanoideae</taxon>
        <taxon>Acereae</taxon>
        <taxon>Acer</taxon>
    </lineage>
</organism>
<accession>A0AAD5NY56</accession>
<gene>
    <name evidence="2" type="ORF">LWI28_023468</name>
</gene>
<evidence type="ECO:0000259" key="1">
    <source>
        <dbReference type="Pfam" id="PF14244"/>
    </source>
</evidence>
<keyword evidence="3" id="KW-1185">Reference proteome</keyword>
<evidence type="ECO:0000313" key="2">
    <source>
        <dbReference type="EMBL" id="KAI9187023.1"/>
    </source>
</evidence>
<dbReference type="EMBL" id="JAJSOW010000100">
    <property type="protein sequence ID" value="KAI9187023.1"/>
    <property type="molecule type" value="Genomic_DNA"/>
</dbReference>
<dbReference type="Proteomes" id="UP001064489">
    <property type="component" value="Chromosome 3"/>
</dbReference>
<sequence length="94" mass="10132">MTTSTSSSSTAVAVISSSSFAHEVMSSGNTIISINIAAQTPLKLTATNYRSWKLQFHTFLIGFDLMGFVDGKRPCPPKTITLDDTTTPNSTHHI</sequence>
<protein>
    <recommendedName>
        <fullName evidence="1">Retrotransposon Copia-like N-terminal domain-containing protein</fullName>
    </recommendedName>
</protein>
<comment type="caution">
    <text evidence="2">The sequence shown here is derived from an EMBL/GenBank/DDBJ whole genome shotgun (WGS) entry which is preliminary data.</text>
</comment>
<evidence type="ECO:0000313" key="3">
    <source>
        <dbReference type="Proteomes" id="UP001064489"/>
    </source>
</evidence>
<proteinExistence type="predicted"/>